<evidence type="ECO:0000256" key="1">
    <source>
        <dbReference type="SAM" id="SignalP"/>
    </source>
</evidence>
<keyword evidence="1" id="KW-0732">Signal</keyword>
<feature type="chain" id="PRO_5023084671" description="Transporter" evidence="1">
    <location>
        <begin position="22"/>
        <end position="275"/>
    </location>
</feature>
<feature type="signal peptide" evidence="1">
    <location>
        <begin position="1"/>
        <end position="21"/>
    </location>
</feature>
<protein>
    <recommendedName>
        <fullName evidence="4">Transporter</fullName>
    </recommendedName>
</protein>
<dbReference type="OrthoDB" id="5563099at2"/>
<evidence type="ECO:0000313" key="2">
    <source>
        <dbReference type="EMBL" id="TWU06722.1"/>
    </source>
</evidence>
<comment type="caution">
    <text evidence="2">The sequence shown here is derived from an EMBL/GenBank/DDBJ whole genome shotgun (WGS) entry which is preliminary data.</text>
</comment>
<keyword evidence="3" id="KW-1185">Reference proteome</keyword>
<evidence type="ECO:0008006" key="4">
    <source>
        <dbReference type="Google" id="ProtNLM"/>
    </source>
</evidence>
<proteinExistence type="predicted"/>
<dbReference type="InterPro" id="IPR025737">
    <property type="entry name" value="FApF"/>
</dbReference>
<dbReference type="AlphaFoldDB" id="A0A5C6B588"/>
<sequence length="275" mass="29746" precursor="true">MRSGIILFAALMALANLLVVARSQEVDYPAATPVEPAPNIKTPGPDMGNFPNGSYTLPQGRAYLEFSPFTLNGPETGTPSNYSTPFLLRYGVTDYVEFRIFSTGIQSNHGSGDNTTGFTPSAFDLKVHLWDEDKTGWVPSTALEVWLQTDLTSTAEVFDDGFQPAVNLNFDKSLPCNCSVEITIGVTGAEEFDGSQTFQETVQWSFSRNLTDDFNVFLNGYHNAIAGPGNGSGEMIGAGATWYVSDRVALWSSYNVGLNDDAPTTLSQLGLSIAY</sequence>
<reference evidence="2 3" key="1">
    <citation type="submission" date="2019-02" db="EMBL/GenBank/DDBJ databases">
        <title>Deep-cultivation of Planctomycetes and their phenomic and genomic characterization uncovers novel biology.</title>
        <authorList>
            <person name="Wiegand S."/>
            <person name="Jogler M."/>
            <person name="Boedeker C."/>
            <person name="Pinto D."/>
            <person name="Vollmers J."/>
            <person name="Rivas-Marin E."/>
            <person name="Kohn T."/>
            <person name="Peeters S.H."/>
            <person name="Heuer A."/>
            <person name="Rast P."/>
            <person name="Oberbeckmann S."/>
            <person name="Bunk B."/>
            <person name="Jeske O."/>
            <person name="Meyerdierks A."/>
            <person name="Storesund J.E."/>
            <person name="Kallscheuer N."/>
            <person name="Luecker S."/>
            <person name="Lage O.M."/>
            <person name="Pohl T."/>
            <person name="Merkel B.J."/>
            <person name="Hornburger P."/>
            <person name="Mueller R.-W."/>
            <person name="Bruemmer F."/>
            <person name="Labrenz M."/>
            <person name="Spormann A.M."/>
            <person name="Op Den Camp H."/>
            <person name="Overmann J."/>
            <person name="Amann R."/>
            <person name="Jetten M.S.M."/>
            <person name="Mascher T."/>
            <person name="Medema M.H."/>
            <person name="Devos D.P."/>
            <person name="Kaster A.-K."/>
            <person name="Ovreas L."/>
            <person name="Rohde M."/>
            <person name="Galperin M.Y."/>
            <person name="Jogler C."/>
        </authorList>
    </citation>
    <scope>NUCLEOTIDE SEQUENCE [LARGE SCALE GENOMIC DNA]</scope>
    <source>
        <strain evidence="2 3">CA54</strain>
    </source>
</reference>
<name>A0A5C6B588_9PLAN</name>
<organism evidence="2 3">
    <name type="scientific">Symmachiella macrocystis</name>
    <dbReference type="NCBI Taxonomy" id="2527985"/>
    <lineage>
        <taxon>Bacteria</taxon>
        <taxon>Pseudomonadati</taxon>
        <taxon>Planctomycetota</taxon>
        <taxon>Planctomycetia</taxon>
        <taxon>Planctomycetales</taxon>
        <taxon>Planctomycetaceae</taxon>
        <taxon>Symmachiella</taxon>
    </lineage>
</organism>
<accession>A0A5C6B588</accession>
<dbReference type="RefSeq" id="WP_146373581.1">
    <property type="nucleotide sequence ID" value="NZ_SJPP01000003.1"/>
</dbReference>
<dbReference type="EMBL" id="SJPP01000003">
    <property type="protein sequence ID" value="TWU06722.1"/>
    <property type="molecule type" value="Genomic_DNA"/>
</dbReference>
<evidence type="ECO:0000313" key="3">
    <source>
        <dbReference type="Proteomes" id="UP000320735"/>
    </source>
</evidence>
<dbReference type="Pfam" id="PF13557">
    <property type="entry name" value="Phenol_MetA_deg"/>
    <property type="match status" value="1"/>
</dbReference>
<dbReference type="Proteomes" id="UP000320735">
    <property type="component" value="Unassembled WGS sequence"/>
</dbReference>
<gene>
    <name evidence="2" type="ORF">CA54_51210</name>
</gene>